<evidence type="ECO:0000256" key="1">
    <source>
        <dbReference type="SAM" id="Coils"/>
    </source>
</evidence>
<dbReference type="InterPro" id="IPR016024">
    <property type="entry name" value="ARM-type_fold"/>
</dbReference>
<feature type="coiled-coil region" evidence="1">
    <location>
        <begin position="90"/>
        <end position="121"/>
    </location>
</feature>
<dbReference type="EMBL" id="CP118101">
    <property type="protein sequence ID" value="WDH84487.1"/>
    <property type="molecule type" value="Genomic_DNA"/>
</dbReference>
<reference evidence="4" key="1">
    <citation type="submission" date="2023-02" db="EMBL/GenBank/DDBJ databases">
        <title>Pathogen: clinical or host-associated sample.</title>
        <authorList>
            <person name="Hergert J."/>
            <person name="Casey R."/>
            <person name="Wagner J."/>
            <person name="Young E.L."/>
            <person name="Oakeson K.F."/>
        </authorList>
    </citation>
    <scope>NUCLEOTIDE SEQUENCE</scope>
    <source>
        <strain evidence="4">2022CK-00830</strain>
    </source>
</reference>
<feature type="region of interest" description="Disordered" evidence="2">
    <location>
        <begin position="15"/>
        <end position="35"/>
    </location>
</feature>
<keyword evidence="4" id="KW-0282">Flagellum</keyword>
<accession>A0AAX3N716</accession>
<dbReference type="PANTHER" id="PTHR37533:SF2">
    <property type="entry name" value="FLAGELLAR HOOK-LENGTH CONTROL PROTEIN"/>
    <property type="match status" value="1"/>
</dbReference>
<dbReference type="AlphaFoldDB" id="A0AAX3N716"/>
<feature type="compositionally biased region" description="Basic and acidic residues" evidence="2">
    <location>
        <begin position="445"/>
        <end position="473"/>
    </location>
</feature>
<dbReference type="Pfam" id="PF02120">
    <property type="entry name" value="Flg_hook"/>
    <property type="match status" value="1"/>
</dbReference>
<keyword evidence="4" id="KW-0969">Cilium</keyword>
<sequence>MISFLPQMAMTQTTELTTSSTLAGSSSGTGTSTQPSFLEQLQGLMGTTSSSGNSTSDVNQSGLFAFMAAAGITASEEEMNLAMLDESELFAAAEQLIENLIKALEESKEELLLEDSELLADLNAWLSQFMNAYYPAAQEGSESSDSTSQQIVNILANDPNTIQYAVQEALQQVVEASGKMSSDGQALEQSKLHTELITSLKNLLQKADINTEPLEKLQVVTEQISNVVNMSSNKDAVVQNASSTLMEQLLKAAGEDSSSTVSNAEDSNQVTDKEAVKVVPTEASKTGIVEEADSSAPTSDGEQGKDNEPTTAGQLVLRSGNVQTPVAKSELAIPAGQFMKDMSEFVIQKFEFVKQNGVAEAVISLRPEHLGQVDVQLSMQNGQLVARFMTEQVMAKDLLEQQITQLRATLQAQGIQVERLEVTQNTSLSSHMYQDGGGSNGQSGGERRSREREQRDEDAIQAVEKQDELRTWMREQQGLEVFPSAERTQGFTAKA</sequence>
<dbReference type="InterPro" id="IPR038610">
    <property type="entry name" value="FliK-like_C_sf"/>
</dbReference>
<feature type="compositionally biased region" description="Low complexity" evidence="2">
    <location>
        <begin position="15"/>
        <end position="34"/>
    </location>
</feature>
<proteinExistence type="predicted"/>
<feature type="region of interest" description="Disordered" evidence="2">
    <location>
        <begin position="428"/>
        <end position="495"/>
    </location>
</feature>
<dbReference type="Proteomes" id="UP001220962">
    <property type="component" value="Chromosome"/>
</dbReference>
<protein>
    <submittedName>
        <fullName evidence="4">Flagellar hook-length control protein FliK</fullName>
    </submittedName>
</protein>
<dbReference type="CDD" id="cd17470">
    <property type="entry name" value="T3SS_Flik_C"/>
    <property type="match status" value="1"/>
</dbReference>
<gene>
    <name evidence="4" type="ORF">PUW23_09875</name>
</gene>
<name>A0AAX3N716_9BACL</name>
<feature type="compositionally biased region" description="Polar residues" evidence="2">
    <location>
        <begin position="486"/>
        <end position="495"/>
    </location>
</feature>
<dbReference type="InterPro" id="IPR052563">
    <property type="entry name" value="FliK"/>
</dbReference>
<keyword evidence="4" id="KW-0966">Cell projection</keyword>
<feature type="region of interest" description="Disordered" evidence="2">
    <location>
        <begin position="251"/>
        <end position="311"/>
    </location>
</feature>
<organism evidence="4 5">
    <name type="scientific">Paenibacillus urinalis</name>
    <dbReference type="NCBI Taxonomy" id="521520"/>
    <lineage>
        <taxon>Bacteria</taxon>
        <taxon>Bacillati</taxon>
        <taxon>Bacillota</taxon>
        <taxon>Bacilli</taxon>
        <taxon>Bacillales</taxon>
        <taxon>Paenibacillaceae</taxon>
        <taxon>Paenibacillus</taxon>
    </lineage>
</organism>
<dbReference type="Gene3D" id="3.30.750.140">
    <property type="match status" value="1"/>
</dbReference>
<feature type="domain" description="Flagellar hook-length control protein-like C-terminal" evidence="3">
    <location>
        <begin position="354"/>
        <end position="427"/>
    </location>
</feature>
<evidence type="ECO:0000313" key="5">
    <source>
        <dbReference type="Proteomes" id="UP001220962"/>
    </source>
</evidence>
<feature type="compositionally biased region" description="Gly residues" evidence="2">
    <location>
        <begin position="435"/>
        <end position="444"/>
    </location>
</feature>
<evidence type="ECO:0000259" key="3">
    <source>
        <dbReference type="Pfam" id="PF02120"/>
    </source>
</evidence>
<evidence type="ECO:0000313" key="4">
    <source>
        <dbReference type="EMBL" id="WDH84487.1"/>
    </source>
</evidence>
<dbReference type="PANTHER" id="PTHR37533">
    <property type="entry name" value="FLAGELLAR HOOK-LENGTH CONTROL PROTEIN"/>
    <property type="match status" value="1"/>
</dbReference>
<evidence type="ECO:0000256" key="2">
    <source>
        <dbReference type="SAM" id="MobiDB-lite"/>
    </source>
</evidence>
<keyword evidence="1" id="KW-0175">Coiled coil</keyword>
<feature type="compositionally biased region" description="Polar residues" evidence="2">
    <location>
        <begin position="256"/>
        <end position="270"/>
    </location>
</feature>
<dbReference type="RefSeq" id="WP_047909718.1">
    <property type="nucleotide sequence ID" value="NZ_CP118101.1"/>
</dbReference>
<dbReference type="InterPro" id="IPR021136">
    <property type="entry name" value="Flagellar_hook_control-like_C"/>
</dbReference>
<dbReference type="SUPFAM" id="SSF48371">
    <property type="entry name" value="ARM repeat"/>
    <property type="match status" value="1"/>
</dbReference>